<dbReference type="PROSITE" id="PS51257">
    <property type="entry name" value="PROKAR_LIPOPROTEIN"/>
    <property type="match status" value="1"/>
</dbReference>
<protein>
    <recommendedName>
        <fullName evidence="4">Lipoprotein</fullName>
    </recommendedName>
</protein>
<reference evidence="2 3" key="1">
    <citation type="submission" date="2019-02" db="EMBL/GenBank/DDBJ databases">
        <title>Deep-cultivation of Planctomycetes and their phenomic and genomic characterization uncovers novel biology.</title>
        <authorList>
            <person name="Wiegand S."/>
            <person name="Jogler M."/>
            <person name="Boedeker C."/>
            <person name="Pinto D."/>
            <person name="Vollmers J."/>
            <person name="Rivas-Marin E."/>
            <person name="Kohn T."/>
            <person name="Peeters S.H."/>
            <person name="Heuer A."/>
            <person name="Rast P."/>
            <person name="Oberbeckmann S."/>
            <person name="Bunk B."/>
            <person name="Jeske O."/>
            <person name="Meyerdierks A."/>
            <person name="Storesund J.E."/>
            <person name="Kallscheuer N."/>
            <person name="Luecker S."/>
            <person name="Lage O.M."/>
            <person name="Pohl T."/>
            <person name="Merkel B.J."/>
            <person name="Hornburger P."/>
            <person name="Mueller R.-W."/>
            <person name="Bruemmer F."/>
            <person name="Labrenz M."/>
            <person name="Spormann A.M."/>
            <person name="Op den Camp H."/>
            <person name="Overmann J."/>
            <person name="Amann R."/>
            <person name="Jetten M.S.M."/>
            <person name="Mascher T."/>
            <person name="Medema M.H."/>
            <person name="Devos D.P."/>
            <person name="Kaster A.-K."/>
            <person name="Ovreas L."/>
            <person name="Rohde M."/>
            <person name="Galperin M.Y."/>
            <person name="Jogler C."/>
        </authorList>
    </citation>
    <scope>NUCLEOTIDE SEQUENCE [LARGE SCALE GENOMIC DNA]</scope>
    <source>
        <strain evidence="2 3">Q31a</strain>
    </source>
</reference>
<evidence type="ECO:0008006" key="4">
    <source>
        <dbReference type="Google" id="ProtNLM"/>
    </source>
</evidence>
<keyword evidence="3" id="KW-1185">Reference proteome</keyword>
<dbReference type="Proteomes" id="UP000318017">
    <property type="component" value="Chromosome"/>
</dbReference>
<feature type="region of interest" description="Disordered" evidence="1">
    <location>
        <begin position="69"/>
        <end position="97"/>
    </location>
</feature>
<sequence>MNRQQTRKITAVGLVVILLLSTGCAMPPWRAKQTAQRDAAQDYIERTAANIQYDTDMAAPNATTTSYSAASTNAYGSSSNSAPPRSASSSSGGSCCH</sequence>
<dbReference type="KEGG" id="ahel:Q31a_43450"/>
<organism evidence="2 3">
    <name type="scientific">Aureliella helgolandensis</name>
    <dbReference type="NCBI Taxonomy" id="2527968"/>
    <lineage>
        <taxon>Bacteria</taxon>
        <taxon>Pseudomonadati</taxon>
        <taxon>Planctomycetota</taxon>
        <taxon>Planctomycetia</taxon>
        <taxon>Pirellulales</taxon>
        <taxon>Pirellulaceae</taxon>
        <taxon>Aureliella</taxon>
    </lineage>
</organism>
<dbReference type="AlphaFoldDB" id="A0A518GBK5"/>
<dbReference type="EMBL" id="CP036298">
    <property type="protein sequence ID" value="QDV25975.1"/>
    <property type="molecule type" value="Genomic_DNA"/>
</dbReference>
<evidence type="ECO:0000313" key="2">
    <source>
        <dbReference type="EMBL" id="QDV25975.1"/>
    </source>
</evidence>
<name>A0A518GBK5_9BACT</name>
<dbReference type="RefSeq" id="WP_145081793.1">
    <property type="nucleotide sequence ID" value="NZ_CP036298.1"/>
</dbReference>
<proteinExistence type="predicted"/>
<evidence type="ECO:0000256" key="1">
    <source>
        <dbReference type="SAM" id="MobiDB-lite"/>
    </source>
</evidence>
<gene>
    <name evidence="2" type="ORF">Q31a_43450</name>
</gene>
<evidence type="ECO:0000313" key="3">
    <source>
        <dbReference type="Proteomes" id="UP000318017"/>
    </source>
</evidence>
<dbReference type="OrthoDB" id="287839at2"/>
<accession>A0A518GBK5</accession>